<dbReference type="AlphaFoldDB" id="A0A328BAD8"/>
<organism evidence="2 3">
    <name type="scientific">Phenylobacterium kunshanense</name>
    <dbReference type="NCBI Taxonomy" id="1445034"/>
    <lineage>
        <taxon>Bacteria</taxon>
        <taxon>Pseudomonadati</taxon>
        <taxon>Pseudomonadota</taxon>
        <taxon>Alphaproteobacteria</taxon>
        <taxon>Caulobacterales</taxon>
        <taxon>Caulobacteraceae</taxon>
        <taxon>Phenylobacterium</taxon>
    </lineage>
</organism>
<gene>
    <name evidence="2" type="ORF">DJ019_15525</name>
</gene>
<dbReference type="OrthoDB" id="7214030at2"/>
<proteinExistence type="predicted"/>
<evidence type="ECO:0000313" key="3">
    <source>
        <dbReference type="Proteomes" id="UP000249524"/>
    </source>
</evidence>
<reference evidence="2 3" key="1">
    <citation type="submission" date="2018-05" db="EMBL/GenBank/DDBJ databases">
        <authorList>
            <person name="Lanie J.A."/>
            <person name="Ng W.-L."/>
            <person name="Kazmierczak K.M."/>
            <person name="Andrzejewski T.M."/>
            <person name="Davidsen T.M."/>
            <person name="Wayne K.J."/>
            <person name="Tettelin H."/>
            <person name="Glass J.I."/>
            <person name="Rusch D."/>
            <person name="Podicherti R."/>
            <person name="Tsui H.-C.T."/>
            <person name="Winkler M.E."/>
        </authorList>
    </citation>
    <scope>NUCLEOTIDE SEQUENCE [LARGE SCALE GENOMIC DNA]</scope>
    <source>
        <strain evidence="2 3">BUT-10</strain>
    </source>
</reference>
<keyword evidence="1" id="KW-0732">Signal</keyword>
<protein>
    <submittedName>
        <fullName evidence="2">Uncharacterized protein</fullName>
    </submittedName>
</protein>
<comment type="caution">
    <text evidence="2">The sequence shown here is derived from an EMBL/GenBank/DDBJ whole genome shotgun (WGS) entry which is preliminary data.</text>
</comment>
<sequence length="147" mass="15205">MRRWILGAAAALGVSGAAHAADFVVVSSSDPTIARGQAYESGALIQLAAGKSIVLIDTAGQVTRLTGGPRGAVAPRRQLASVSDERITILKRLVEPPRVRRSGPSGKVCPAADMTRLDGIVEVAQVDGCLATARTAFEAYVAKALEP</sequence>
<feature type="chain" id="PRO_5016371655" evidence="1">
    <location>
        <begin position="21"/>
        <end position="147"/>
    </location>
</feature>
<accession>A0A328BAD8</accession>
<dbReference type="EMBL" id="QFYS01000007">
    <property type="protein sequence ID" value="RAK63665.1"/>
    <property type="molecule type" value="Genomic_DNA"/>
</dbReference>
<keyword evidence="3" id="KW-1185">Reference proteome</keyword>
<evidence type="ECO:0000256" key="1">
    <source>
        <dbReference type="SAM" id="SignalP"/>
    </source>
</evidence>
<dbReference type="Proteomes" id="UP000249524">
    <property type="component" value="Unassembled WGS sequence"/>
</dbReference>
<name>A0A328BAD8_9CAUL</name>
<dbReference type="RefSeq" id="WP_111276975.1">
    <property type="nucleotide sequence ID" value="NZ_QFYS01000007.1"/>
</dbReference>
<evidence type="ECO:0000313" key="2">
    <source>
        <dbReference type="EMBL" id="RAK63665.1"/>
    </source>
</evidence>
<feature type="signal peptide" evidence="1">
    <location>
        <begin position="1"/>
        <end position="20"/>
    </location>
</feature>